<protein>
    <recommendedName>
        <fullName evidence="9">1-(5-phosphoribosyl)-5-[(5-phosphoribosylamino)methylideneamino] imidazole-4-carboxamide isomerase</fullName>
        <ecNumber evidence="9">5.3.1.16</ecNumber>
    </recommendedName>
    <alternativeName>
        <fullName evidence="9">Phosphoribosylformimino-5-aminoimidazole carboxamide ribotide isomerase</fullName>
    </alternativeName>
</protein>
<dbReference type="EMBL" id="BAABBR010000001">
    <property type="protein sequence ID" value="GAA4040644.1"/>
    <property type="molecule type" value="Genomic_DNA"/>
</dbReference>
<reference evidence="12" key="1">
    <citation type="journal article" date="2019" name="Int. J. Syst. Evol. Microbiol.">
        <title>The Global Catalogue of Microorganisms (GCM) 10K type strain sequencing project: providing services to taxonomists for standard genome sequencing and annotation.</title>
        <authorList>
            <consortium name="The Broad Institute Genomics Platform"/>
            <consortium name="The Broad Institute Genome Sequencing Center for Infectious Disease"/>
            <person name="Wu L."/>
            <person name="Ma J."/>
        </authorList>
    </citation>
    <scope>NUCLEOTIDE SEQUENCE [LARGE SCALE GENOMIC DNA]</scope>
    <source>
        <strain evidence="12">JCM 17564</strain>
    </source>
</reference>
<keyword evidence="5 9" id="KW-0963">Cytoplasm</keyword>
<dbReference type="EC" id="5.3.1.16" evidence="9"/>
<gene>
    <name evidence="9 11" type="primary">hisA</name>
    <name evidence="11" type="ORF">GCM10022281_22000</name>
</gene>
<dbReference type="Gene3D" id="3.20.20.70">
    <property type="entry name" value="Aldolase class I"/>
    <property type="match status" value="1"/>
</dbReference>
<evidence type="ECO:0000256" key="6">
    <source>
        <dbReference type="ARBA" id="ARBA00022605"/>
    </source>
</evidence>
<sequence length="238" mass="25239">MILYPAMDLIGGRIVRLRQGRFDEVTFYDPAPAAALASFAEAGATWAHVVDLDGAREGRPMQHELLTSLAAASPLKLQVAGGVRKAAHVATLLDAGAARVVIGSLAVRDPNATTALLDRFGPERITLSLDVNVVDGVPLVATHGWQENSGETLWDVAARYPQARHLLLTDIGRDGMLEGPNHALLGEAVTRLPHLAIQASGGVTSVADLQRLTTDGAILGRAMWEGLLPLSEALDARR</sequence>
<dbReference type="InterPro" id="IPR044524">
    <property type="entry name" value="Isoase_HisA-like"/>
</dbReference>
<dbReference type="InterPro" id="IPR011060">
    <property type="entry name" value="RibuloseP-bd_barrel"/>
</dbReference>
<keyword evidence="8 9" id="KW-0413">Isomerase</keyword>
<evidence type="ECO:0000256" key="7">
    <source>
        <dbReference type="ARBA" id="ARBA00023102"/>
    </source>
</evidence>
<evidence type="ECO:0000313" key="12">
    <source>
        <dbReference type="Proteomes" id="UP001424459"/>
    </source>
</evidence>
<evidence type="ECO:0000256" key="2">
    <source>
        <dbReference type="ARBA" id="ARBA00004496"/>
    </source>
</evidence>
<comment type="subcellular location">
    <subcellularLocation>
        <location evidence="2 9">Cytoplasm</location>
    </subcellularLocation>
</comment>
<dbReference type="InterPro" id="IPR013785">
    <property type="entry name" value="Aldolase_TIM"/>
</dbReference>
<comment type="catalytic activity">
    <reaction evidence="1 9">
        <text>1-(5-phospho-beta-D-ribosyl)-5-[(5-phospho-beta-D-ribosylamino)methylideneamino]imidazole-4-carboxamide = 5-[(5-phospho-1-deoxy-D-ribulos-1-ylimino)methylamino]-1-(5-phospho-beta-D-ribosyl)imidazole-4-carboxamide</text>
        <dbReference type="Rhea" id="RHEA:15469"/>
        <dbReference type="ChEBI" id="CHEBI:58435"/>
        <dbReference type="ChEBI" id="CHEBI:58525"/>
        <dbReference type="EC" id="5.3.1.16"/>
    </reaction>
</comment>
<keyword evidence="12" id="KW-1185">Reference proteome</keyword>
<dbReference type="Proteomes" id="UP001424459">
    <property type="component" value="Unassembled WGS sequence"/>
</dbReference>
<comment type="caution">
    <text evidence="11">The sequence shown here is derived from an EMBL/GenBank/DDBJ whole genome shotgun (WGS) entry which is preliminary data.</text>
</comment>
<feature type="active site" description="Proton acceptor" evidence="9">
    <location>
        <position position="8"/>
    </location>
</feature>
<evidence type="ECO:0000313" key="11">
    <source>
        <dbReference type="EMBL" id="GAA4040644.1"/>
    </source>
</evidence>
<evidence type="ECO:0000256" key="9">
    <source>
        <dbReference type="HAMAP-Rule" id="MF_01014"/>
    </source>
</evidence>
<feature type="active site" description="Proton donor" evidence="9">
    <location>
        <position position="130"/>
    </location>
</feature>
<evidence type="ECO:0000256" key="3">
    <source>
        <dbReference type="ARBA" id="ARBA00005133"/>
    </source>
</evidence>
<dbReference type="CDD" id="cd04732">
    <property type="entry name" value="HisA"/>
    <property type="match status" value="1"/>
</dbReference>
<dbReference type="SUPFAM" id="SSF51366">
    <property type="entry name" value="Ribulose-phoshate binding barrel"/>
    <property type="match status" value="1"/>
</dbReference>
<evidence type="ECO:0000256" key="8">
    <source>
        <dbReference type="ARBA" id="ARBA00023235"/>
    </source>
</evidence>
<organism evidence="11 12">
    <name type="scientific">Sphingomonas rosea</name>
    <dbReference type="NCBI Taxonomy" id="335605"/>
    <lineage>
        <taxon>Bacteria</taxon>
        <taxon>Pseudomonadati</taxon>
        <taxon>Pseudomonadota</taxon>
        <taxon>Alphaproteobacteria</taxon>
        <taxon>Sphingomonadales</taxon>
        <taxon>Sphingomonadaceae</taxon>
        <taxon>Sphingomonas</taxon>
    </lineage>
</organism>
<dbReference type="HAMAP" id="MF_01014">
    <property type="entry name" value="HisA"/>
    <property type="match status" value="1"/>
</dbReference>
<name>A0ABP7UCU2_9SPHN</name>
<keyword evidence="7 9" id="KW-0368">Histidine biosynthesis</keyword>
<dbReference type="PANTHER" id="PTHR43090:SF2">
    <property type="entry name" value="1-(5-PHOSPHORIBOSYL)-5-[(5-PHOSPHORIBOSYLAMINO)METHYLIDENEAMINO] IMIDAZOLE-4-CARBOXAMIDE ISOMERASE"/>
    <property type="match status" value="1"/>
</dbReference>
<evidence type="ECO:0000256" key="4">
    <source>
        <dbReference type="ARBA" id="ARBA00009667"/>
    </source>
</evidence>
<dbReference type="GO" id="GO:0016853">
    <property type="term" value="F:isomerase activity"/>
    <property type="evidence" value="ECO:0007669"/>
    <property type="project" value="UniProtKB-KW"/>
</dbReference>
<dbReference type="Pfam" id="PF00977">
    <property type="entry name" value="His_biosynth"/>
    <property type="match status" value="1"/>
</dbReference>
<keyword evidence="6 9" id="KW-0028">Amino-acid biosynthesis</keyword>
<comment type="similarity">
    <text evidence="4 9 10">Belongs to the HisA/HisF family.</text>
</comment>
<comment type="pathway">
    <text evidence="3 9">Amino-acid biosynthesis; L-histidine biosynthesis; L-histidine from 5-phospho-alpha-D-ribose 1-diphosphate: step 4/9.</text>
</comment>
<dbReference type="InterPro" id="IPR023016">
    <property type="entry name" value="HisA/PriA"/>
</dbReference>
<evidence type="ECO:0000256" key="10">
    <source>
        <dbReference type="RuleBase" id="RU003657"/>
    </source>
</evidence>
<evidence type="ECO:0000256" key="5">
    <source>
        <dbReference type="ARBA" id="ARBA00022490"/>
    </source>
</evidence>
<proteinExistence type="inferred from homology"/>
<dbReference type="PANTHER" id="PTHR43090">
    <property type="entry name" value="1-(5-PHOSPHORIBOSYL)-5-[(5-PHOSPHORIBOSYLAMINO)METHYLIDENEAMINO] IMIDAZOLE-4-CARBOXAMIDE ISOMERASE"/>
    <property type="match status" value="1"/>
</dbReference>
<evidence type="ECO:0000256" key="1">
    <source>
        <dbReference type="ARBA" id="ARBA00000901"/>
    </source>
</evidence>
<accession>A0ABP7UCU2</accession>
<dbReference type="InterPro" id="IPR006062">
    <property type="entry name" value="His_biosynth"/>
</dbReference>
<dbReference type="RefSeq" id="WP_344697133.1">
    <property type="nucleotide sequence ID" value="NZ_BAABBR010000001.1"/>
</dbReference>